<reference evidence="4 5" key="1">
    <citation type="submission" date="2016-11" db="EMBL/GenBank/DDBJ databases">
        <authorList>
            <person name="Varghese N."/>
            <person name="Submissions S."/>
        </authorList>
    </citation>
    <scope>NUCLEOTIDE SEQUENCE [LARGE SCALE GENOMIC DNA]</scope>
    <source>
        <strain evidence="4 5">PA</strain>
    </source>
</reference>
<dbReference type="Pfam" id="PF26526">
    <property type="entry name" value="DUF8175"/>
    <property type="match status" value="1"/>
</dbReference>
<evidence type="ECO:0000313" key="5">
    <source>
        <dbReference type="Proteomes" id="UP000184390"/>
    </source>
</evidence>
<name>A0ABY1IGF5_9ACTO</name>
<feature type="region of interest" description="Disordered" evidence="1">
    <location>
        <begin position="57"/>
        <end position="85"/>
    </location>
</feature>
<feature type="compositionally biased region" description="Low complexity" evidence="1">
    <location>
        <begin position="57"/>
        <end position="67"/>
    </location>
</feature>
<feature type="region of interest" description="Disordered" evidence="1">
    <location>
        <begin position="1"/>
        <end position="21"/>
    </location>
</feature>
<keyword evidence="2" id="KW-0812">Transmembrane</keyword>
<feature type="transmembrane region" description="Helical" evidence="2">
    <location>
        <begin position="28"/>
        <end position="48"/>
    </location>
</feature>
<dbReference type="RefSeq" id="WP_073453875.1">
    <property type="nucleotide sequence ID" value="NZ_FQYL01000012.1"/>
</dbReference>
<accession>A0ABY1IGF5</accession>
<proteinExistence type="predicted"/>
<gene>
    <name evidence="4" type="ORF">SAMN05216246_11239</name>
</gene>
<evidence type="ECO:0000256" key="1">
    <source>
        <dbReference type="SAM" id="MobiDB-lite"/>
    </source>
</evidence>
<feature type="compositionally biased region" description="Gly residues" evidence="1">
    <location>
        <begin position="10"/>
        <end position="21"/>
    </location>
</feature>
<protein>
    <recommendedName>
        <fullName evidence="3">DUF8175 domain-containing protein</fullName>
    </recommendedName>
</protein>
<feature type="domain" description="DUF8175" evidence="3">
    <location>
        <begin position="78"/>
        <end position="258"/>
    </location>
</feature>
<dbReference type="EMBL" id="FQYL01000012">
    <property type="protein sequence ID" value="SHJ13801.1"/>
    <property type="molecule type" value="Genomic_DNA"/>
</dbReference>
<evidence type="ECO:0000256" key="2">
    <source>
        <dbReference type="SAM" id="Phobius"/>
    </source>
</evidence>
<sequence length="268" mass="26423">MSADEAGVEAGAGAGEPGGGRGALRRPVFLASAAFLVVVALLAGWIAVDQGGDDTVGTGEQASAQAGAGEGGEGSAGAPASGTDGAGGSVCGLGAGDQAVPAVAPPARVETVAAGVSVPVADGAGPGIRDGGISRCFAHSPSGALLASANWLRWFSSQQRLDEVIVTLMAPGQDRDRLAGQVADGWDGSTTQPAPIRGFKIDVRGPDEVVVTLAVASTGAGGQGLVAWPVLMRWVDGDWKAVAPSNNSWGQESVESLALGGFTVWGID</sequence>
<evidence type="ECO:0000259" key="3">
    <source>
        <dbReference type="Pfam" id="PF26526"/>
    </source>
</evidence>
<keyword evidence="5" id="KW-1185">Reference proteome</keyword>
<keyword evidence="2" id="KW-0472">Membrane</keyword>
<keyword evidence="2" id="KW-1133">Transmembrane helix</keyword>
<dbReference type="InterPro" id="IPR058488">
    <property type="entry name" value="DUF8175"/>
</dbReference>
<organism evidence="4 5">
    <name type="scientific">Actinomyces denticolens</name>
    <dbReference type="NCBI Taxonomy" id="52767"/>
    <lineage>
        <taxon>Bacteria</taxon>
        <taxon>Bacillati</taxon>
        <taxon>Actinomycetota</taxon>
        <taxon>Actinomycetes</taxon>
        <taxon>Actinomycetales</taxon>
        <taxon>Actinomycetaceae</taxon>
        <taxon>Actinomyces</taxon>
    </lineage>
</organism>
<evidence type="ECO:0000313" key="4">
    <source>
        <dbReference type="EMBL" id="SHJ13801.1"/>
    </source>
</evidence>
<comment type="caution">
    <text evidence="4">The sequence shown here is derived from an EMBL/GenBank/DDBJ whole genome shotgun (WGS) entry which is preliminary data.</text>
</comment>
<dbReference type="Proteomes" id="UP000184390">
    <property type="component" value="Unassembled WGS sequence"/>
</dbReference>